<feature type="chain" id="PRO_5043495332" description="Apple domain-containing protein" evidence="1">
    <location>
        <begin position="26"/>
        <end position="107"/>
    </location>
</feature>
<evidence type="ECO:0000313" key="4">
    <source>
        <dbReference type="Proteomes" id="UP000762676"/>
    </source>
</evidence>
<name>A0AAV4GDP7_9GAST</name>
<evidence type="ECO:0000313" key="3">
    <source>
        <dbReference type="EMBL" id="GFR83522.1"/>
    </source>
</evidence>
<keyword evidence="4" id="KW-1185">Reference proteome</keyword>
<dbReference type="SUPFAM" id="SSF57414">
    <property type="entry name" value="Hairpin loop containing domain-like"/>
    <property type="match status" value="1"/>
</dbReference>
<dbReference type="InterPro" id="IPR003609">
    <property type="entry name" value="Pan_app"/>
</dbReference>
<reference evidence="3 4" key="1">
    <citation type="journal article" date="2021" name="Elife">
        <title>Chloroplast acquisition without the gene transfer in kleptoplastic sea slugs, Plakobranchus ocellatus.</title>
        <authorList>
            <person name="Maeda T."/>
            <person name="Takahashi S."/>
            <person name="Yoshida T."/>
            <person name="Shimamura S."/>
            <person name="Takaki Y."/>
            <person name="Nagai Y."/>
            <person name="Toyoda A."/>
            <person name="Suzuki Y."/>
            <person name="Arimoto A."/>
            <person name="Ishii H."/>
            <person name="Satoh N."/>
            <person name="Nishiyama T."/>
            <person name="Hasebe M."/>
            <person name="Maruyama T."/>
            <person name="Minagawa J."/>
            <person name="Obokata J."/>
            <person name="Shigenobu S."/>
        </authorList>
    </citation>
    <scope>NUCLEOTIDE SEQUENCE [LARGE SCALE GENOMIC DNA]</scope>
</reference>
<dbReference type="EMBL" id="BMAT01004923">
    <property type="protein sequence ID" value="GFR83522.1"/>
    <property type="molecule type" value="Genomic_DNA"/>
</dbReference>
<feature type="domain" description="Apple" evidence="2">
    <location>
        <begin position="32"/>
        <end position="89"/>
    </location>
</feature>
<sequence length="107" mass="12062">MMMNAILSVCLTLGILLHQNCGCWAYNIRYNKFQLVPGHRVTGGTEVSRSTRPDLNLFTCARLCLGDCKVFHFNNVSKMCVTFADKPYEIEMTADTNWSAGYLPTCE</sequence>
<comment type="caution">
    <text evidence="3">The sequence shown here is derived from an EMBL/GenBank/DDBJ whole genome shotgun (WGS) entry which is preliminary data.</text>
</comment>
<accession>A0AAV4GDP7</accession>
<dbReference type="AlphaFoldDB" id="A0AAV4GDP7"/>
<dbReference type="Proteomes" id="UP000762676">
    <property type="component" value="Unassembled WGS sequence"/>
</dbReference>
<evidence type="ECO:0000259" key="2">
    <source>
        <dbReference type="Pfam" id="PF00024"/>
    </source>
</evidence>
<feature type="signal peptide" evidence="1">
    <location>
        <begin position="1"/>
        <end position="25"/>
    </location>
</feature>
<protein>
    <recommendedName>
        <fullName evidence="2">Apple domain-containing protein</fullName>
    </recommendedName>
</protein>
<keyword evidence="1" id="KW-0732">Signal</keyword>
<proteinExistence type="predicted"/>
<organism evidence="3 4">
    <name type="scientific">Elysia marginata</name>
    <dbReference type="NCBI Taxonomy" id="1093978"/>
    <lineage>
        <taxon>Eukaryota</taxon>
        <taxon>Metazoa</taxon>
        <taxon>Spiralia</taxon>
        <taxon>Lophotrochozoa</taxon>
        <taxon>Mollusca</taxon>
        <taxon>Gastropoda</taxon>
        <taxon>Heterobranchia</taxon>
        <taxon>Euthyneura</taxon>
        <taxon>Panpulmonata</taxon>
        <taxon>Sacoglossa</taxon>
        <taxon>Placobranchoidea</taxon>
        <taxon>Plakobranchidae</taxon>
        <taxon>Elysia</taxon>
    </lineage>
</organism>
<evidence type="ECO:0000256" key="1">
    <source>
        <dbReference type="SAM" id="SignalP"/>
    </source>
</evidence>
<dbReference type="Pfam" id="PF00024">
    <property type="entry name" value="PAN_1"/>
    <property type="match status" value="1"/>
</dbReference>
<gene>
    <name evidence="3" type="ORF">ElyMa_002393300</name>
</gene>